<dbReference type="PANTHER" id="PTHR14226:SF23">
    <property type="entry name" value="PATATIN-LIKE PHOSPHOLIPASE DOMAIN-CONTAINING PROTEIN 7"/>
    <property type="match status" value="1"/>
</dbReference>
<dbReference type="PANTHER" id="PTHR14226">
    <property type="entry name" value="NEUROPATHY TARGET ESTERASE/SWISS CHEESE D.MELANOGASTER"/>
    <property type="match status" value="1"/>
</dbReference>
<comment type="caution">
    <text evidence="2">The sequence shown here is derived from an EMBL/GenBank/DDBJ whole genome shotgun (WGS) entry which is preliminary data.</text>
</comment>
<dbReference type="EMBL" id="JASSZA010000001">
    <property type="protein sequence ID" value="KAK2120848.1"/>
    <property type="molecule type" value="Genomic_DNA"/>
</dbReference>
<feature type="region of interest" description="Disordered" evidence="1">
    <location>
        <begin position="107"/>
        <end position="128"/>
    </location>
</feature>
<keyword evidence="3" id="KW-1185">Reference proteome</keyword>
<name>A0ABQ9WJG9_SAGOE</name>
<dbReference type="InterPro" id="IPR050301">
    <property type="entry name" value="NTE"/>
</dbReference>
<evidence type="ECO:0000313" key="2">
    <source>
        <dbReference type="EMBL" id="KAK2120848.1"/>
    </source>
</evidence>
<sequence>MAEIQTRLAYVCCVRQLEVVKSSDYCEYLRPPIDSYRTLDFGKFNEICVSAGHPRRRVGRAHEYRKREDFPHLLTGPWGCAQEVGYQHGRTVFDIWGRSGVLEKMLRDQQGPSKRPASEGTGPVPLVKDSKTRAGILKGCREGTGKVGPLLPQVAGWGLAGRWEVSTGDVLSSPHPQVLTCPNASFTDLAEIVSRIEPAKAAVVDAAGVFGGAPLSQGSVCPHSNEIVIILGHPASALHSFQPTQWEVGMKAACWGGPRAGRVGLVPSMLHPGPSAWALGQQRPHSRPACSPGKRLRGCLELRELWGIDAALPSAPDESDYQTEYEEELLDVPRDAYADFQSTLAKQGSDSEDESSLQPQYPSLDFPKRSEGFSDQDG</sequence>
<accession>A0ABQ9WJG9</accession>
<evidence type="ECO:0000256" key="1">
    <source>
        <dbReference type="SAM" id="MobiDB-lite"/>
    </source>
</evidence>
<proteinExistence type="predicted"/>
<reference evidence="2 3" key="1">
    <citation type="submission" date="2023-05" db="EMBL/GenBank/DDBJ databases">
        <title>B98-5 Cell Line De Novo Hybrid Assembly: An Optical Mapping Approach.</title>
        <authorList>
            <person name="Kananen K."/>
            <person name="Auerbach J.A."/>
            <person name="Kautto E."/>
            <person name="Blachly J.S."/>
        </authorList>
    </citation>
    <scope>NUCLEOTIDE SEQUENCE [LARGE SCALE GENOMIC DNA]</scope>
    <source>
        <strain evidence="2">B95-8</strain>
        <tissue evidence="2">Cell line</tissue>
    </source>
</reference>
<dbReference type="Proteomes" id="UP001266305">
    <property type="component" value="Unassembled WGS sequence"/>
</dbReference>
<protein>
    <submittedName>
        <fullName evidence="2">Uncharacterized protein</fullName>
    </submittedName>
</protein>
<feature type="region of interest" description="Disordered" evidence="1">
    <location>
        <begin position="336"/>
        <end position="378"/>
    </location>
</feature>
<gene>
    <name evidence="2" type="ORF">P7K49_002234</name>
</gene>
<organism evidence="2 3">
    <name type="scientific">Saguinus oedipus</name>
    <name type="common">Cotton-top tamarin</name>
    <name type="synonym">Oedipomidas oedipus</name>
    <dbReference type="NCBI Taxonomy" id="9490"/>
    <lineage>
        <taxon>Eukaryota</taxon>
        <taxon>Metazoa</taxon>
        <taxon>Chordata</taxon>
        <taxon>Craniata</taxon>
        <taxon>Vertebrata</taxon>
        <taxon>Euteleostomi</taxon>
        <taxon>Mammalia</taxon>
        <taxon>Eutheria</taxon>
        <taxon>Euarchontoglires</taxon>
        <taxon>Primates</taxon>
        <taxon>Haplorrhini</taxon>
        <taxon>Platyrrhini</taxon>
        <taxon>Cebidae</taxon>
        <taxon>Callitrichinae</taxon>
        <taxon>Saguinus</taxon>
    </lineage>
</organism>
<evidence type="ECO:0000313" key="3">
    <source>
        <dbReference type="Proteomes" id="UP001266305"/>
    </source>
</evidence>